<accession>A9FEC4</accession>
<protein>
    <submittedName>
        <fullName evidence="1">Uncharacterized protein</fullName>
    </submittedName>
</protein>
<reference evidence="1 2" key="1">
    <citation type="journal article" date="2007" name="Nat. Biotechnol.">
        <title>Complete genome sequence of the myxobacterium Sorangium cellulosum.</title>
        <authorList>
            <person name="Schneiker S."/>
            <person name="Perlova O."/>
            <person name="Kaiser O."/>
            <person name="Gerth K."/>
            <person name="Alici A."/>
            <person name="Altmeyer M.O."/>
            <person name="Bartels D."/>
            <person name="Bekel T."/>
            <person name="Beyer S."/>
            <person name="Bode E."/>
            <person name="Bode H.B."/>
            <person name="Bolten C.J."/>
            <person name="Choudhuri J.V."/>
            <person name="Doss S."/>
            <person name="Elnakady Y.A."/>
            <person name="Frank B."/>
            <person name="Gaigalat L."/>
            <person name="Goesmann A."/>
            <person name="Groeger C."/>
            <person name="Gross F."/>
            <person name="Jelsbak L."/>
            <person name="Jelsbak L."/>
            <person name="Kalinowski J."/>
            <person name="Kegler C."/>
            <person name="Knauber T."/>
            <person name="Konietzny S."/>
            <person name="Kopp M."/>
            <person name="Krause L."/>
            <person name="Krug D."/>
            <person name="Linke B."/>
            <person name="Mahmud T."/>
            <person name="Martinez-Arias R."/>
            <person name="McHardy A.C."/>
            <person name="Merai M."/>
            <person name="Meyer F."/>
            <person name="Mormann S."/>
            <person name="Munoz-Dorado J."/>
            <person name="Perez J."/>
            <person name="Pradella S."/>
            <person name="Rachid S."/>
            <person name="Raddatz G."/>
            <person name="Rosenau F."/>
            <person name="Rueckert C."/>
            <person name="Sasse F."/>
            <person name="Scharfe M."/>
            <person name="Schuster S.C."/>
            <person name="Suen G."/>
            <person name="Treuner-Lange A."/>
            <person name="Velicer G.J."/>
            <person name="Vorholter F.-J."/>
            <person name="Weissman K.J."/>
            <person name="Welch R.D."/>
            <person name="Wenzel S.C."/>
            <person name="Whitworth D.E."/>
            <person name="Wilhelm S."/>
            <person name="Wittmann C."/>
            <person name="Bloecker H."/>
            <person name="Puehler A."/>
            <person name="Mueller R."/>
        </authorList>
    </citation>
    <scope>NUCLEOTIDE SEQUENCE [LARGE SCALE GENOMIC DNA]</scope>
    <source>
        <strain evidence="2">So ce56</strain>
    </source>
</reference>
<evidence type="ECO:0000313" key="2">
    <source>
        <dbReference type="Proteomes" id="UP000002139"/>
    </source>
</evidence>
<dbReference type="BioCyc" id="SCEL448385:SCE_RS24170-MONOMER"/>
<dbReference type="OrthoDB" id="931708at2"/>
<name>A9FEC4_SORC5</name>
<gene>
    <name evidence="1" type="ordered locus">sce4708</name>
</gene>
<dbReference type="Proteomes" id="UP000002139">
    <property type="component" value="Chromosome"/>
</dbReference>
<sequence length="83" mass="8752">MSHNLVRLADGRTVLHVINHEYSAGVVEQEGVTASFPVDASPTQVTVASIDFEEDRVVPFSYEDGVVTAVVGALPASIAIVAE</sequence>
<dbReference type="AlphaFoldDB" id="A9FEC4"/>
<evidence type="ECO:0000313" key="1">
    <source>
        <dbReference type="EMBL" id="CAN94871.1"/>
    </source>
</evidence>
<dbReference type="RefSeq" id="WP_012237340.1">
    <property type="nucleotide sequence ID" value="NC_010162.1"/>
</dbReference>
<organism evidence="1 2">
    <name type="scientific">Sorangium cellulosum (strain So ce56)</name>
    <name type="common">Polyangium cellulosum (strain So ce56)</name>
    <dbReference type="NCBI Taxonomy" id="448385"/>
    <lineage>
        <taxon>Bacteria</taxon>
        <taxon>Pseudomonadati</taxon>
        <taxon>Myxococcota</taxon>
        <taxon>Polyangia</taxon>
        <taxon>Polyangiales</taxon>
        <taxon>Polyangiaceae</taxon>
        <taxon>Sorangium</taxon>
    </lineage>
</organism>
<dbReference type="KEGG" id="scl:sce4708"/>
<proteinExistence type="predicted"/>
<dbReference type="EMBL" id="AM746676">
    <property type="protein sequence ID" value="CAN94871.1"/>
    <property type="molecule type" value="Genomic_DNA"/>
</dbReference>
<dbReference type="HOGENOM" id="CLU_2540815_0_0_7"/>
<keyword evidence="2" id="KW-1185">Reference proteome</keyword>